<gene>
    <name evidence="3" type="primary">htrL</name>
    <name evidence="3" type="ORF">Tcan_17864</name>
</gene>
<feature type="region of interest" description="Disordered" evidence="1">
    <location>
        <begin position="420"/>
        <end position="450"/>
    </location>
</feature>
<comment type="caution">
    <text evidence="3">The sequence shown here is derived from an EMBL/GenBank/DDBJ whole genome shotgun (WGS) entry which is preliminary data.</text>
</comment>
<feature type="compositionally biased region" description="Polar residues" evidence="1">
    <location>
        <begin position="420"/>
        <end position="447"/>
    </location>
</feature>
<keyword evidence="2" id="KW-0472">Membrane</keyword>
<feature type="compositionally biased region" description="Low complexity" evidence="1">
    <location>
        <begin position="108"/>
        <end position="122"/>
    </location>
</feature>
<keyword evidence="2" id="KW-1133">Transmembrane helix</keyword>
<feature type="region of interest" description="Disordered" evidence="1">
    <location>
        <begin position="61"/>
        <end position="90"/>
    </location>
</feature>
<evidence type="ECO:0000256" key="2">
    <source>
        <dbReference type="SAM" id="Phobius"/>
    </source>
</evidence>
<feature type="compositionally biased region" description="Polar residues" evidence="1">
    <location>
        <begin position="470"/>
        <end position="483"/>
    </location>
</feature>
<sequence length="975" mass="110255">MSTRRTFKVRGVVLLFVLLLGVFFVLIGFLLISIDFSNVYRSLFSSTLRCDDDCEKQLQKGLDNGEAGHREGLTSTDDKELLSPTTDHLSETGAHHLTSSQYGSLSATTSVPQSSSVGQPSDSDAHLFQSATPTTVYQSEMNSTEFLYDRNDNFTGNDVDLAEISSEKNNVTLSNIVPYGPQSAKTTSTVAIPESTATLLQSAAVFNEPFRAYQRIPVQLKIPPYVFSITNLLIPEIVHKPSSVKAVFGSQSPTSTTPAYARVYDISGVTKQLVKTTPTIPLYAKSYVPPLKSTTSPTVNPVTPVINVVVKKTSDRPSGRTAPPYASTTTMNSGLTWLNKSTTRYQERRITPNFGGTAMPLLGVRGESHSANDYQFEKERAYSPKPAHSISSTGSLDPSADDWQVDIWDIRQSYALSHPHITTTSKPQRPSLPAQQPNEKITLSNDRNIPEKFPGEVERDGMNLGLKASVSTTSPLKSSNLSVSYPKHKQPSNLTNQLQSRFQKQYDTYSKDDNRLNHSYHWQSEETQTDSRKTTHPWRAYLSDYQTSIADSRVSDELQQTAKHQEHYGDHDRSAPPFVPIVAYNSPVAVEKSIGSPISTHSTEVENNHIMPTDKRVPLLQHGFDEHIPASVLFTPKPPVWKNASLDENVLTSRTSKLEPDEQMKSNDRIHSFEGGDSKSDGKSIEPHKLTVSVTHDKVDHHHRHEHHYYSYDSPVLVTALMDIGRGKWTKYTRTYEQYMSYLKNLLTLRNRIVIFTDHRGAEFVRQKRHNSNTQIIEVTMREIPLYRYRNEMAQILNFEQQNWKYDEKTRDKPEAKSADYDVLVNSKSYFLYNATQSSRFRANALQYVWIDAGYGHGDQSKVPLHCHWKPTFANNVITVIKLTPEHDKISKYSINDLYRVDWSVVSGGFLAGDATTINRFYRFYYKTFLDLLDARKVDDDQTVLTLTMKNYESLFNVIHSKGDWFALFRLFPCS</sequence>
<dbReference type="STRING" id="6265.A0A0B2VBJ1"/>
<dbReference type="EMBL" id="JPKZ01002014">
    <property type="protein sequence ID" value="KHN78829.1"/>
    <property type="molecule type" value="Genomic_DNA"/>
</dbReference>
<dbReference type="Pfam" id="PF09612">
    <property type="entry name" value="HtrL_YibB"/>
    <property type="match status" value="1"/>
</dbReference>
<feature type="region of interest" description="Disordered" evidence="1">
    <location>
        <begin position="653"/>
        <end position="685"/>
    </location>
</feature>
<feature type="transmembrane region" description="Helical" evidence="2">
    <location>
        <begin position="12"/>
        <end position="34"/>
    </location>
</feature>
<feature type="region of interest" description="Disordered" evidence="1">
    <location>
        <begin position="470"/>
        <end position="495"/>
    </location>
</feature>
<evidence type="ECO:0000256" key="1">
    <source>
        <dbReference type="SAM" id="MobiDB-lite"/>
    </source>
</evidence>
<evidence type="ECO:0000313" key="3">
    <source>
        <dbReference type="EMBL" id="KHN78829.1"/>
    </source>
</evidence>
<proteinExistence type="predicted"/>
<feature type="region of interest" description="Disordered" evidence="1">
    <location>
        <begin position="105"/>
        <end position="127"/>
    </location>
</feature>
<feature type="compositionally biased region" description="Basic and acidic residues" evidence="1">
    <location>
        <begin position="66"/>
        <end position="81"/>
    </location>
</feature>
<dbReference type="Proteomes" id="UP000031036">
    <property type="component" value="Unassembled WGS sequence"/>
</dbReference>
<dbReference type="OrthoDB" id="411632at2759"/>
<name>A0A0B2VBJ1_TOXCA</name>
<dbReference type="AlphaFoldDB" id="A0A0B2VBJ1"/>
<dbReference type="InterPro" id="IPR011735">
    <property type="entry name" value="WlaTC/HtrL_glycosyltransf"/>
</dbReference>
<reference evidence="3 4" key="1">
    <citation type="submission" date="2014-11" db="EMBL/GenBank/DDBJ databases">
        <title>Genetic blueprint of the zoonotic pathogen Toxocara canis.</title>
        <authorList>
            <person name="Zhu X.-Q."/>
            <person name="Korhonen P.K."/>
            <person name="Cai H."/>
            <person name="Young N.D."/>
            <person name="Nejsum P."/>
            <person name="von Samson-Himmelstjerna G."/>
            <person name="Boag P.R."/>
            <person name="Tan P."/>
            <person name="Li Q."/>
            <person name="Min J."/>
            <person name="Yang Y."/>
            <person name="Wang X."/>
            <person name="Fang X."/>
            <person name="Hall R.S."/>
            <person name="Hofmann A."/>
            <person name="Sternberg P.W."/>
            <person name="Jex A.R."/>
            <person name="Gasser R.B."/>
        </authorList>
    </citation>
    <scope>NUCLEOTIDE SEQUENCE [LARGE SCALE GENOMIC DNA]</scope>
    <source>
        <strain evidence="3">PN_DK_2014</strain>
    </source>
</reference>
<accession>A0A0B2VBJ1</accession>
<evidence type="ECO:0000313" key="4">
    <source>
        <dbReference type="Proteomes" id="UP000031036"/>
    </source>
</evidence>
<feature type="compositionally biased region" description="Basic and acidic residues" evidence="1">
    <location>
        <begin position="656"/>
        <end position="685"/>
    </location>
</feature>
<keyword evidence="2" id="KW-0812">Transmembrane</keyword>
<organism evidence="3 4">
    <name type="scientific">Toxocara canis</name>
    <name type="common">Canine roundworm</name>
    <dbReference type="NCBI Taxonomy" id="6265"/>
    <lineage>
        <taxon>Eukaryota</taxon>
        <taxon>Metazoa</taxon>
        <taxon>Ecdysozoa</taxon>
        <taxon>Nematoda</taxon>
        <taxon>Chromadorea</taxon>
        <taxon>Rhabditida</taxon>
        <taxon>Spirurina</taxon>
        <taxon>Ascaridomorpha</taxon>
        <taxon>Ascaridoidea</taxon>
        <taxon>Toxocaridae</taxon>
        <taxon>Toxocara</taxon>
    </lineage>
</organism>
<protein>
    <submittedName>
        <fullName evidence="3">Protein HtrL</fullName>
    </submittedName>
</protein>
<keyword evidence="4" id="KW-1185">Reference proteome</keyword>